<dbReference type="Pfam" id="PF00005">
    <property type="entry name" value="ABC_tran"/>
    <property type="match status" value="1"/>
</dbReference>
<dbReference type="GO" id="GO:0016887">
    <property type="term" value="F:ATP hydrolysis activity"/>
    <property type="evidence" value="ECO:0007669"/>
    <property type="project" value="InterPro"/>
</dbReference>
<accession>A0A3S9PV42</accession>
<evidence type="ECO:0000256" key="1">
    <source>
        <dbReference type="ARBA" id="ARBA00022448"/>
    </source>
</evidence>
<feature type="compositionally biased region" description="Basic and acidic residues" evidence="4">
    <location>
        <begin position="226"/>
        <end position="245"/>
    </location>
</feature>
<dbReference type="PROSITE" id="PS50893">
    <property type="entry name" value="ABC_TRANSPORTER_2"/>
    <property type="match status" value="1"/>
</dbReference>
<keyword evidence="7" id="KW-1185">Reference proteome</keyword>
<dbReference type="SMART" id="SM00382">
    <property type="entry name" value="AAA"/>
    <property type="match status" value="1"/>
</dbReference>
<protein>
    <submittedName>
        <fullName evidence="6">Metal ABC transporter ATP-binding protein</fullName>
    </submittedName>
</protein>
<dbReference type="EMBL" id="CP034593">
    <property type="protein sequence ID" value="AZQ76246.1"/>
    <property type="molecule type" value="Genomic_DNA"/>
</dbReference>
<dbReference type="OrthoDB" id="5296765at2"/>
<dbReference type="PANTHER" id="PTHR42734">
    <property type="entry name" value="METAL TRANSPORT SYSTEM ATP-BINDING PROTEIN TM_0124-RELATED"/>
    <property type="match status" value="1"/>
</dbReference>
<gene>
    <name evidence="6" type="ORF">EJ997_01730</name>
</gene>
<evidence type="ECO:0000256" key="2">
    <source>
        <dbReference type="ARBA" id="ARBA00022741"/>
    </source>
</evidence>
<dbReference type="GO" id="GO:0005524">
    <property type="term" value="F:ATP binding"/>
    <property type="evidence" value="ECO:0007669"/>
    <property type="project" value="UniProtKB-KW"/>
</dbReference>
<organism evidence="6 7">
    <name type="scientific">Flaviflexus ciconiae</name>
    <dbReference type="NCBI Taxonomy" id="2496867"/>
    <lineage>
        <taxon>Bacteria</taxon>
        <taxon>Bacillati</taxon>
        <taxon>Actinomycetota</taxon>
        <taxon>Actinomycetes</taxon>
        <taxon>Actinomycetales</taxon>
        <taxon>Actinomycetaceae</taxon>
        <taxon>Flaviflexus</taxon>
    </lineage>
</organism>
<dbReference type="PROSITE" id="PS00211">
    <property type="entry name" value="ABC_TRANSPORTER_1"/>
    <property type="match status" value="1"/>
</dbReference>
<sequence length="256" mass="27728">MPLTAVELESVGVRLGSSQILTDISLDVPEGSTLGILGPNGSGKSTLVRAMLGIFPHTGTIRLLGQELPGRSLDWKSIGYAPQRVTSTAGVPATALEVVSSGLLYGNSFRHGKDAKEKAMDSLERVGLAHRAHESVQTFSGGQQQRVMLARSLVRNPSLLFLDEPFSGVDKRSRELITQTLTEKRDQGLTIVVVLHELQDLKPLIDATVVIEHGRVAHFGPAPRVAEGHDHPDHDHDHEHGDDYLPFRTPDLEGGL</sequence>
<dbReference type="Proteomes" id="UP000280344">
    <property type="component" value="Chromosome"/>
</dbReference>
<dbReference type="AlphaFoldDB" id="A0A3S9PV42"/>
<dbReference type="InterPro" id="IPR050153">
    <property type="entry name" value="Metal_Ion_Import_ABC"/>
</dbReference>
<reference evidence="6 7" key="1">
    <citation type="submission" date="2018-12" db="EMBL/GenBank/DDBJ databases">
        <title>Complete genome sequence of Flaviflexus sp. H23T48.</title>
        <authorList>
            <person name="Bae J.-W."/>
            <person name="Lee J.-Y."/>
        </authorList>
    </citation>
    <scope>NUCLEOTIDE SEQUENCE [LARGE SCALE GENOMIC DNA]</scope>
    <source>
        <strain evidence="6 7">H23T48</strain>
    </source>
</reference>
<keyword evidence="1" id="KW-0813">Transport</keyword>
<evidence type="ECO:0000313" key="6">
    <source>
        <dbReference type="EMBL" id="AZQ76246.1"/>
    </source>
</evidence>
<evidence type="ECO:0000313" key="7">
    <source>
        <dbReference type="Proteomes" id="UP000280344"/>
    </source>
</evidence>
<dbReference type="InterPro" id="IPR003593">
    <property type="entry name" value="AAA+_ATPase"/>
</dbReference>
<evidence type="ECO:0000256" key="3">
    <source>
        <dbReference type="ARBA" id="ARBA00022840"/>
    </source>
</evidence>
<dbReference type="KEGG" id="flh:EJ997_01730"/>
<evidence type="ECO:0000256" key="4">
    <source>
        <dbReference type="SAM" id="MobiDB-lite"/>
    </source>
</evidence>
<keyword evidence="3 6" id="KW-0067">ATP-binding</keyword>
<keyword evidence="2" id="KW-0547">Nucleotide-binding</keyword>
<proteinExistence type="predicted"/>
<dbReference type="InterPro" id="IPR003439">
    <property type="entry name" value="ABC_transporter-like_ATP-bd"/>
</dbReference>
<name>A0A3S9PV42_9ACTO</name>
<feature type="region of interest" description="Disordered" evidence="4">
    <location>
        <begin position="221"/>
        <end position="256"/>
    </location>
</feature>
<dbReference type="SUPFAM" id="SSF52540">
    <property type="entry name" value="P-loop containing nucleoside triphosphate hydrolases"/>
    <property type="match status" value="1"/>
</dbReference>
<feature type="domain" description="ABC transporter" evidence="5">
    <location>
        <begin position="6"/>
        <end position="238"/>
    </location>
</feature>
<dbReference type="Gene3D" id="3.40.50.300">
    <property type="entry name" value="P-loop containing nucleotide triphosphate hydrolases"/>
    <property type="match status" value="1"/>
</dbReference>
<dbReference type="InterPro" id="IPR027417">
    <property type="entry name" value="P-loop_NTPase"/>
</dbReference>
<evidence type="ECO:0000259" key="5">
    <source>
        <dbReference type="PROSITE" id="PS50893"/>
    </source>
</evidence>
<dbReference type="InterPro" id="IPR017871">
    <property type="entry name" value="ABC_transporter-like_CS"/>
</dbReference>